<protein>
    <submittedName>
        <fullName evidence="1">Uncharacterized protein</fullName>
    </submittedName>
</protein>
<keyword evidence="2" id="KW-1185">Reference proteome</keyword>
<gene>
    <name evidence="1" type="ORF">WISP_29053</name>
</gene>
<evidence type="ECO:0000313" key="2">
    <source>
        <dbReference type="Proteomes" id="UP001145742"/>
    </source>
</evidence>
<reference evidence="1" key="1">
    <citation type="submission" date="2019-10" db="EMBL/GenBank/DDBJ databases">
        <authorList>
            <person name="Soares A.E.R."/>
            <person name="Aleixo A."/>
            <person name="Schneider P."/>
            <person name="Miyaki C.Y."/>
            <person name="Schneider M.P."/>
            <person name="Mello C."/>
            <person name="Vasconcelos A.T.R."/>
        </authorList>
    </citation>
    <scope>NUCLEOTIDE SEQUENCE</scope>
    <source>
        <tissue evidence="1">Muscle</tissue>
    </source>
</reference>
<evidence type="ECO:0000313" key="1">
    <source>
        <dbReference type="EMBL" id="KAJ7424359.1"/>
    </source>
</evidence>
<name>A0ABQ9DRB7_9PASS</name>
<dbReference type="EMBL" id="WHWB01032704">
    <property type="protein sequence ID" value="KAJ7424359.1"/>
    <property type="molecule type" value="Genomic_DNA"/>
</dbReference>
<comment type="caution">
    <text evidence="1">The sequence shown here is derived from an EMBL/GenBank/DDBJ whole genome shotgun (WGS) entry which is preliminary data.</text>
</comment>
<accession>A0ABQ9DRB7</accession>
<proteinExistence type="predicted"/>
<sequence>MSLVLQESLLPYLSFRNIKSWGLKARNRVGFKHSKSEDLWSLATRTERTLGSLVGFNLSQHGQCLLSKAWKEKTTTMMMMMMMMIDDDDDDGDDDDDDGCLFYS</sequence>
<dbReference type="Proteomes" id="UP001145742">
    <property type="component" value="Unassembled WGS sequence"/>
</dbReference>
<organism evidence="1 2">
    <name type="scientific">Willisornis vidua</name>
    <name type="common">Xingu scale-backed antbird</name>
    <dbReference type="NCBI Taxonomy" id="1566151"/>
    <lineage>
        <taxon>Eukaryota</taxon>
        <taxon>Metazoa</taxon>
        <taxon>Chordata</taxon>
        <taxon>Craniata</taxon>
        <taxon>Vertebrata</taxon>
        <taxon>Euteleostomi</taxon>
        <taxon>Archelosauria</taxon>
        <taxon>Archosauria</taxon>
        <taxon>Dinosauria</taxon>
        <taxon>Saurischia</taxon>
        <taxon>Theropoda</taxon>
        <taxon>Coelurosauria</taxon>
        <taxon>Aves</taxon>
        <taxon>Neognathae</taxon>
        <taxon>Neoaves</taxon>
        <taxon>Telluraves</taxon>
        <taxon>Australaves</taxon>
        <taxon>Passeriformes</taxon>
        <taxon>Thamnophilidae</taxon>
        <taxon>Willisornis</taxon>
    </lineage>
</organism>